<reference evidence="2 3" key="1">
    <citation type="journal article" date="2007" name="Nat. Biotechnol.">
        <title>Genome sequence of the lignocellulose-bioconverting and xylose-fermenting yeast Pichia stipitis.</title>
        <authorList>
            <person name="Jeffries T.W."/>
            <person name="Grigoriev I.V."/>
            <person name="Grimwood J."/>
            <person name="Laplaza J.M."/>
            <person name="Aerts A."/>
            <person name="Salamov A."/>
            <person name="Schmutz J."/>
            <person name="Lindquist E."/>
            <person name="Dehal P."/>
            <person name="Shapiro H."/>
            <person name="Jin Y.S."/>
            <person name="Passoth V."/>
            <person name="Richardson P.M."/>
        </authorList>
    </citation>
    <scope>NUCLEOTIDE SEQUENCE [LARGE SCALE GENOMIC DNA]</scope>
    <source>
        <strain evidence="3">ATCC 58785 / CBS 6054 / NBRC 10063 / NRRL Y-11545</strain>
    </source>
</reference>
<dbReference type="Proteomes" id="UP000002258">
    <property type="component" value="Chromosome 5"/>
</dbReference>
<gene>
    <name evidence="2" type="ORF">PICST_32113</name>
</gene>
<protein>
    <submittedName>
        <fullName evidence="2">9 times in the genome</fullName>
    </submittedName>
</protein>
<feature type="coiled-coil region" evidence="1">
    <location>
        <begin position="171"/>
        <end position="198"/>
    </location>
</feature>
<dbReference type="KEGG" id="pic:PICST_32113"/>
<dbReference type="HOGENOM" id="CLU_708072_0_0_1"/>
<dbReference type="EMBL" id="CP000499">
    <property type="protein sequence ID" value="ABN67116.2"/>
    <property type="molecule type" value="Genomic_DNA"/>
</dbReference>
<evidence type="ECO:0000313" key="2">
    <source>
        <dbReference type="EMBL" id="ABN67116.2"/>
    </source>
</evidence>
<dbReference type="AlphaFoldDB" id="A3LVG2"/>
<name>A3LVG2_PICST</name>
<sequence length="390" mass="45698">MTEWAETLQRSPVKESDELCQTYSQRGEALRAKWDTEGQLSDEEYDQLDTSMLVVNCLNTLSDAKYKRQRKRFDDWNTPEELRISTLSAIGRVICDTRTVRIRIESFEIKSSSSKPQMFIEDKARIILTHFKETIPDTLDELEEHTESSIASLQKKIQLYQDQISPEDSSEHELNRHINNTNLRIKELEKTLQITQRIYDIKEYFHIHMRDNSYLDFDFSITESNSRAPRFKSQGPRKWSQTKFEEIFDPYYAGVEGNYRFKLKLIPISRAPNVFLVCVTAPNGHTDMDSLVHVMFNPNKLDIPQAPQDGYSQRQVGEPIYYKVLAKHLVEKRYYGGKQHNSLTKSVFYLIETESDRIIRRRNGLLKGVQIDIISSYRSPYPHQSYKGTE</sequence>
<keyword evidence="1" id="KW-0175">Coiled coil</keyword>
<accession>A3LVG2</accession>
<evidence type="ECO:0000313" key="3">
    <source>
        <dbReference type="Proteomes" id="UP000002258"/>
    </source>
</evidence>
<proteinExistence type="predicted"/>
<dbReference type="InParanoid" id="A3LVG2"/>
<dbReference type="RefSeq" id="XP_001385145.2">
    <property type="nucleotide sequence ID" value="XM_001385108.1"/>
</dbReference>
<dbReference type="GeneID" id="4839459"/>
<keyword evidence="3" id="KW-1185">Reference proteome</keyword>
<organism evidence="2 3">
    <name type="scientific">Scheffersomyces stipitis (strain ATCC 58785 / CBS 6054 / NBRC 10063 / NRRL Y-11545)</name>
    <name type="common">Yeast</name>
    <name type="synonym">Pichia stipitis</name>
    <dbReference type="NCBI Taxonomy" id="322104"/>
    <lineage>
        <taxon>Eukaryota</taxon>
        <taxon>Fungi</taxon>
        <taxon>Dikarya</taxon>
        <taxon>Ascomycota</taxon>
        <taxon>Saccharomycotina</taxon>
        <taxon>Pichiomycetes</taxon>
        <taxon>Debaryomycetaceae</taxon>
        <taxon>Scheffersomyces</taxon>
    </lineage>
</organism>
<evidence type="ECO:0000256" key="1">
    <source>
        <dbReference type="SAM" id="Coils"/>
    </source>
</evidence>